<dbReference type="AlphaFoldDB" id="A0A8H6NTS1"/>
<dbReference type="OrthoDB" id="2157530at2759"/>
<dbReference type="EMBL" id="WIGM01000072">
    <property type="protein sequence ID" value="KAF6842423.1"/>
    <property type="molecule type" value="Genomic_DNA"/>
</dbReference>
<name>A0A8H6NTS1_9PEZI</name>
<accession>A0A8H6NTS1</accession>
<protein>
    <submittedName>
        <fullName evidence="1">HETdomain-containing protein</fullName>
    </submittedName>
</protein>
<dbReference type="Proteomes" id="UP000639643">
    <property type="component" value="Unassembled WGS sequence"/>
</dbReference>
<sequence>MLSTEDNPTIVRLSDAKSDVRVLGFQRPSPTTSAPDTASVLRCILRTVALADAPPYTTVSYTWGSPTPTATVYINDRLMEVKAS</sequence>
<keyword evidence="2" id="KW-1185">Reference proteome</keyword>
<evidence type="ECO:0000313" key="1">
    <source>
        <dbReference type="EMBL" id="KAF6842423.1"/>
    </source>
</evidence>
<evidence type="ECO:0000313" key="2">
    <source>
        <dbReference type="Proteomes" id="UP000639643"/>
    </source>
</evidence>
<gene>
    <name evidence="1" type="ORF">CMUS01_03128</name>
</gene>
<organism evidence="1 2">
    <name type="scientific">Colletotrichum musicola</name>
    <dbReference type="NCBI Taxonomy" id="2175873"/>
    <lineage>
        <taxon>Eukaryota</taxon>
        <taxon>Fungi</taxon>
        <taxon>Dikarya</taxon>
        <taxon>Ascomycota</taxon>
        <taxon>Pezizomycotina</taxon>
        <taxon>Sordariomycetes</taxon>
        <taxon>Hypocreomycetidae</taxon>
        <taxon>Glomerellales</taxon>
        <taxon>Glomerellaceae</taxon>
        <taxon>Colletotrichum</taxon>
        <taxon>Colletotrichum orchidearum species complex</taxon>
    </lineage>
</organism>
<proteinExistence type="predicted"/>
<comment type="caution">
    <text evidence="1">The sequence shown here is derived from an EMBL/GenBank/DDBJ whole genome shotgun (WGS) entry which is preliminary data.</text>
</comment>
<reference evidence="1" key="1">
    <citation type="journal article" date="2020" name="Phytopathology">
        <title>Genome Sequence Resources of Colletotrichum truncatum, C. plurivorum, C. musicola, and C. sojae: Four Species Pathogenic to Soybean (Glycine max).</title>
        <authorList>
            <person name="Rogerio F."/>
            <person name="Boufleur T.R."/>
            <person name="Ciampi-Guillardi M."/>
            <person name="Sukno S.A."/>
            <person name="Thon M.R."/>
            <person name="Massola Junior N.S."/>
            <person name="Baroncelli R."/>
        </authorList>
    </citation>
    <scope>NUCLEOTIDE SEQUENCE</scope>
    <source>
        <strain evidence="1">LFN0074</strain>
    </source>
</reference>